<dbReference type="KEGG" id="bsc:COCSADRAFT_104496"/>
<dbReference type="HOGENOM" id="CLU_3147158_0_0_1"/>
<dbReference type="OMA" id="KEPHEAM"/>
<dbReference type="RefSeq" id="XP_007706106.1">
    <property type="nucleotide sequence ID" value="XM_007707916.1"/>
</dbReference>
<dbReference type="EMBL" id="KB445667">
    <property type="protein sequence ID" value="EMD58194.1"/>
    <property type="molecule type" value="Genomic_DNA"/>
</dbReference>
<dbReference type="Proteomes" id="UP000016934">
    <property type="component" value="Unassembled WGS sequence"/>
</dbReference>
<keyword evidence="2" id="KW-1185">Reference proteome</keyword>
<feature type="non-terminal residue" evidence="1">
    <location>
        <position position="1"/>
    </location>
</feature>
<organism evidence="1 2">
    <name type="scientific">Cochliobolus sativus (strain ND90Pr / ATCC 201652)</name>
    <name type="common">Common root rot and spot blotch fungus</name>
    <name type="synonym">Bipolaris sorokiniana</name>
    <dbReference type="NCBI Taxonomy" id="665912"/>
    <lineage>
        <taxon>Eukaryota</taxon>
        <taxon>Fungi</taxon>
        <taxon>Dikarya</taxon>
        <taxon>Ascomycota</taxon>
        <taxon>Pezizomycotina</taxon>
        <taxon>Dothideomycetes</taxon>
        <taxon>Pleosporomycetidae</taxon>
        <taxon>Pleosporales</taxon>
        <taxon>Pleosporineae</taxon>
        <taxon>Pleosporaceae</taxon>
        <taxon>Bipolaris</taxon>
    </lineage>
</organism>
<reference evidence="2" key="2">
    <citation type="journal article" date="2013" name="PLoS Genet.">
        <title>Comparative genome structure, secondary metabolite, and effector coding capacity across Cochliobolus pathogens.</title>
        <authorList>
            <person name="Condon B.J."/>
            <person name="Leng Y."/>
            <person name="Wu D."/>
            <person name="Bushley K.E."/>
            <person name="Ohm R.A."/>
            <person name="Otillar R."/>
            <person name="Martin J."/>
            <person name="Schackwitz W."/>
            <person name="Grimwood J."/>
            <person name="MohdZainudin N."/>
            <person name="Xue C."/>
            <person name="Wang R."/>
            <person name="Manning V.A."/>
            <person name="Dhillon B."/>
            <person name="Tu Z.J."/>
            <person name="Steffenson B.J."/>
            <person name="Salamov A."/>
            <person name="Sun H."/>
            <person name="Lowry S."/>
            <person name="LaButti K."/>
            <person name="Han J."/>
            <person name="Copeland A."/>
            <person name="Lindquist E."/>
            <person name="Barry K."/>
            <person name="Schmutz J."/>
            <person name="Baker S.E."/>
            <person name="Ciuffetti L.M."/>
            <person name="Grigoriev I.V."/>
            <person name="Zhong S."/>
            <person name="Turgeon B.G."/>
        </authorList>
    </citation>
    <scope>NUCLEOTIDE SEQUENCE [LARGE SCALE GENOMIC DNA]</scope>
    <source>
        <strain evidence="2">ND90Pr / ATCC 201652</strain>
    </source>
</reference>
<evidence type="ECO:0000313" key="1">
    <source>
        <dbReference type="EMBL" id="EMD58194.1"/>
    </source>
</evidence>
<evidence type="ECO:0000313" key="2">
    <source>
        <dbReference type="Proteomes" id="UP000016934"/>
    </source>
</evidence>
<dbReference type="GeneID" id="19129914"/>
<reference evidence="1 2" key="1">
    <citation type="journal article" date="2012" name="PLoS Pathog.">
        <title>Diverse lifestyles and strategies of plant pathogenesis encoded in the genomes of eighteen Dothideomycetes fungi.</title>
        <authorList>
            <person name="Ohm R.A."/>
            <person name="Feau N."/>
            <person name="Henrissat B."/>
            <person name="Schoch C.L."/>
            <person name="Horwitz B.A."/>
            <person name="Barry K.W."/>
            <person name="Condon B.J."/>
            <person name="Copeland A.C."/>
            <person name="Dhillon B."/>
            <person name="Glaser F."/>
            <person name="Hesse C.N."/>
            <person name="Kosti I."/>
            <person name="LaButti K."/>
            <person name="Lindquist E.A."/>
            <person name="Lucas S."/>
            <person name="Salamov A.A."/>
            <person name="Bradshaw R.E."/>
            <person name="Ciuffetti L."/>
            <person name="Hamelin R.C."/>
            <person name="Kema G.H.J."/>
            <person name="Lawrence C."/>
            <person name="Scott J.A."/>
            <person name="Spatafora J.W."/>
            <person name="Turgeon B.G."/>
            <person name="de Wit P.J.G.M."/>
            <person name="Zhong S."/>
            <person name="Goodwin S.B."/>
            <person name="Grigoriev I.V."/>
        </authorList>
    </citation>
    <scope>NUCLEOTIDE SEQUENCE [LARGE SCALE GENOMIC DNA]</scope>
    <source>
        <strain evidence="2">ND90Pr / ATCC 201652</strain>
    </source>
</reference>
<accession>M2QSN8</accession>
<proteinExistence type="predicted"/>
<sequence length="61" mass="6949">FDFKITHRAGTLNRVANVLSRRSNLREEGYKELHNALLKIIPNGSLKYNQLELAKVAKVAE</sequence>
<dbReference type="OrthoDB" id="407598at2759"/>
<name>M2QSN8_COCSN</name>
<gene>
    <name evidence="1" type="ORF">COCSADRAFT_104496</name>
</gene>
<protein>
    <submittedName>
        <fullName evidence="1">Uncharacterized protein</fullName>
    </submittedName>
</protein>
<dbReference type="AlphaFoldDB" id="M2QSN8"/>